<evidence type="ECO:0000313" key="2">
    <source>
        <dbReference type="Proteomes" id="UP000293154"/>
    </source>
</evidence>
<gene>
    <name evidence="1" type="ORF">EKN56_17535</name>
</gene>
<sequence>MKSPVPFWRTIRISLSQIERIYGHGNFDDAGDDLVCALREVSGVTDVEHRCQVDIDSSHVNPWFHAFIFKVADLSEKEFNMLIVRIQMLALWDDTFQIAVPNN</sequence>
<reference evidence="1 2" key="1">
    <citation type="submission" date="2019-03" db="EMBL/GenBank/DDBJ databases">
        <title>Pragia sp. nov. isolated from the gut tract of Carduelis flavirostris.</title>
        <authorList>
            <person name="Ge Y."/>
        </authorList>
    </citation>
    <scope>NUCLEOTIDE SEQUENCE [LARGE SCALE GENOMIC DNA]</scope>
    <source>
        <strain evidence="1 2">CF-458</strain>
    </source>
</reference>
<dbReference type="KEGG" id="prag:EKN56_17535"/>
<dbReference type="Proteomes" id="UP000293154">
    <property type="component" value="Chromosome"/>
</dbReference>
<evidence type="ECO:0000313" key="1">
    <source>
        <dbReference type="EMBL" id="QBH98036.1"/>
    </source>
</evidence>
<protein>
    <submittedName>
        <fullName evidence="1">Uncharacterized protein</fullName>
    </submittedName>
</protein>
<proteinExistence type="predicted"/>
<dbReference type="EMBL" id="CP034752">
    <property type="protein sequence ID" value="QBH98036.1"/>
    <property type="molecule type" value="Genomic_DNA"/>
</dbReference>
<accession>A0A411WPF4</accession>
<dbReference type="OrthoDB" id="6053103at2"/>
<dbReference type="RefSeq" id="WP_130592990.1">
    <property type="nucleotide sequence ID" value="NZ_CP034752.1"/>
</dbReference>
<organism evidence="1 2">
    <name type="scientific">Limnobaculum zhutongyuii</name>
    <dbReference type="NCBI Taxonomy" id="2498113"/>
    <lineage>
        <taxon>Bacteria</taxon>
        <taxon>Pseudomonadati</taxon>
        <taxon>Pseudomonadota</taxon>
        <taxon>Gammaproteobacteria</taxon>
        <taxon>Enterobacterales</taxon>
        <taxon>Budviciaceae</taxon>
        <taxon>Limnobaculum</taxon>
    </lineage>
</organism>
<keyword evidence="2" id="KW-1185">Reference proteome</keyword>
<name>A0A411WPF4_9GAMM</name>
<dbReference type="AlphaFoldDB" id="A0A411WPF4"/>